<dbReference type="Proteomes" id="UP000257109">
    <property type="component" value="Unassembled WGS sequence"/>
</dbReference>
<feature type="compositionally biased region" description="Basic residues" evidence="1">
    <location>
        <begin position="498"/>
        <end position="510"/>
    </location>
</feature>
<feature type="region of interest" description="Disordered" evidence="1">
    <location>
        <begin position="486"/>
        <end position="510"/>
    </location>
</feature>
<dbReference type="STRING" id="157652.A0A371I2T1"/>
<evidence type="ECO:0000313" key="3">
    <source>
        <dbReference type="EMBL" id="RDY09352.1"/>
    </source>
</evidence>
<keyword evidence="4" id="KW-1185">Reference proteome</keyword>
<keyword evidence="2" id="KW-1133">Transmembrane helix</keyword>
<proteinExistence type="predicted"/>
<accession>A0A371I2T1</accession>
<dbReference type="AlphaFoldDB" id="A0A371I2T1"/>
<dbReference type="PANTHER" id="PTHR35490:SF2">
    <property type="entry name" value="BACTERIOPHAGE N4 ADSORPTION B PROTEIN"/>
    <property type="match status" value="1"/>
</dbReference>
<feature type="compositionally biased region" description="Polar residues" evidence="1">
    <location>
        <begin position="25"/>
        <end position="35"/>
    </location>
</feature>
<keyword evidence="2" id="KW-0472">Membrane</keyword>
<reference evidence="3" key="1">
    <citation type="submission" date="2018-05" db="EMBL/GenBank/DDBJ databases">
        <title>Draft genome of Mucuna pruriens seed.</title>
        <authorList>
            <person name="Nnadi N.E."/>
            <person name="Vos R."/>
            <person name="Hasami M.H."/>
            <person name="Devisetty U.K."/>
            <person name="Aguiy J.C."/>
        </authorList>
    </citation>
    <scope>NUCLEOTIDE SEQUENCE [LARGE SCALE GENOMIC DNA]</scope>
    <source>
        <strain evidence="3">JCA_2017</strain>
    </source>
</reference>
<dbReference type="EMBL" id="QJKJ01001071">
    <property type="protein sequence ID" value="RDY09352.1"/>
    <property type="molecule type" value="Genomic_DNA"/>
</dbReference>
<keyword evidence="2" id="KW-0812">Transmembrane</keyword>
<feature type="non-terminal residue" evidence="3">
    <location>
        <position position="510"/>
    </location>
</feature>
<evidence type="ECO:0000256" key="1">
    <source>
        <dbReference type="SAM" id="MobiDB-lite"/>
    </source>
</evidence>
<evidence type="ECO:0000256" key="2">
    <source>
        <dbReference type="SAM" id="Phobius"/>
    </source>
</evidence>
<organism evidence="3 4">
    <name type="scientific">Mucuna pruriens</name>
    <name type="common">Velvet bean</name>
    <name type="synonym">Dolichos pruriens</name>
    <dbReference type="NCBI Taxonomy" id="157652"/>
    <lineage>
        <taxon>Eukaryota</taxon>
        <taxon>Viridiplantae</taxon>
        <taxon>Streptophyta</taxon>
        <taxon>Embryophyta</taxon>
        <taxon>Tracheophyta</taxon>
        <taxon>Spermatophyta</taxon>
        <taxon>Magnoliopsida</taxon>
        <taxon>eudicotyledons</taxon>
        <taxon>Gunneridae</taxon>
        <taxon>Pentapetalae</taxon>
        <taxon>rosids</taxon>
        <taxon>fabids</taxon>
        <taxon>Fabales</taxon>
        <taxon>Fabaceae</taxon>
        <taxon>Papilionoideae</taxon>
        <taxon>50 kb inversion clade</taxon>
        <taxon>NPAAA clade</taxon>
        <taxon>indigoferoid/millettioid clade</taxon>
        <taxon>Phaseoleae</taxon>
        <taxon>Mucuna</taxon>
    </lineage>
</organism>
<evidence type="ECO:0000313" key="4">
    <source>
        <dbReference type="Proteomes" id="UP000257109"/>
    </source>
</evidence>
<feature type="region of interest" description="Disordered" evidence="1">
    <location>
        <begin position="148"/>
        <end position="173"/>
    </location>
</feature>
<feature type="transmembrane region" description="Helical" evidence="2">
    <location>
        <begin position="396"/>
        <end position="417"/>
    </location>
</feature>
<name>A0A371I2T1_MUCPR</name>
<sequence length="510" mass="57351">MPPFTAIALDRLIEPGGSRPVDKSAPTSMPVPSSQKLERSKVDSALAKKTKVPRPPLKPALYTTPEVTPLPDSPSSFPPSPYIINHKRRGPRLLKSSSDASSLSKVNFRGDEYVDDKSLDDVVASSAGDLQVSFRNFELVKEEQVNGVYEGKPDSSNGAELANGDRETGSSSLTDGLLKEKSLVLNLDRDREVEDFFDPQDSLSFTSYTDGEENAGTELSMKFSSPGREFYDAWEELSSESMTQNSTYNVEAELREMRLSLLMEIEKRKQADESLNNMRSRWESIRQGLYQAGIILPADITSIAEDEQLISDPVEDLCQQVYIARFVSNTIGKATARAEVETEMEAQLETKNFEIARLLERLHCYETMNREMSQRNQEAVEMARRERQRSSRRQKWIWGSITTVIALSTAAIAWSYLPMGKGSSSADHDLVTEHDDAANVLIRVVEKVFHNSWVPAVSLGNSDDTFDLEYAIWAFKHGNIARDQVMPRSDLGRERGKNKLRLKLSPRRRK</sequence>
<dbReference type="OrthoDB" id="1923043at2759"/>
<feature type="region of interest" description="Disordered" evidence="1">
    <location>
        <begin position="9"/>
        <end position="101"/>
    </location>
</feature>
<protein>
    <submittedName>
        <fullName evidence="3">Uncharacterized protein</fullName>
    </submittedName>
</protein>
<gene>
    <name evidence="3" type="ORF">CR513_06287</name>
</gene>
<comment type="caution">
    <text evidence="3">The sequence shown here is derived from an EMBL/GenBank/DDBJ whole genome shotgun (WGS) entry which is preliminary data.</text>
</comment>
<dbReference type="PANTHER" id="PTHR35490">
    <property type="entry name" value="BACTERIOPHAGE N4 ADSORPTION B PROTEIN"/>
    <property type="match status" value="1"/>
</dbReference>